<evidence type="ECO:0000313" key="2">
    <source>
        <dbReference type="Proteomes" id="UP000344450"/>
    </source>
</evidence>
<dbReference type="RefSeq" id="WP_153743333.1">
    <property type="nucleotide sequence ID" value="NZ_CP045843.1"/>
</dbReference>
<sequence length="89" mass="10035">MNELQKQGLELRTKAKELALAALAKHPDGQKNGKGIKQSEVFKLCGFDWGAKPKATSSNQQYWVVALLRELEEDGLVEQIKESGPWRLR</sequence>
<proteinExistence type="predicted"/>
<protein>
    <submittedName>
        <fullName evidence="1">Uncharacterized protein</fullName>
    </submittedName>
</protein>
<name>A0ABX6DTV9_KLUIN</name>
<evidence type="ECO:0000313" key="1">
    <source>
        <dbReference type="EMBL" id="QGH30832.1"/>
    </source>
</evidence>
<keyword evidence="2" id="KW-1185">Reference proteome</keyword>
<accession>A0ABX6DTV9</accession>
<reference evidence="1 2" key="1">
    <citation type="submission" date="2019-10" db="EMBL/GenBank/DDBJ databases">
        <title>Complete genome sequencing of drug resistant plasmids in Kluyvera intermedia.</title>
        <authorList>
            <person name="Ke C."/>
            <person name="Jian S."/>
        </authorList>
    </citation>
    <scope>NUCLEOTIDE SEQUENCE [LARGE SCALE GENOMIC DNA]</scope>
    <source>
        <strain evidence="1 2">N2-1</strain>
    </source>
</reference>
<dbReference type="GeneID" id="91973649"/>
<dbReference type="EMBL" id="CP045845">
    <property type="protein sequence ID" value="QGH30832.1"/>
    <property type="molecule type" value="Genomic_DNA"/>
</dbReference>
<gene>
    <name evidence="1" type="ORF">GHC21_14610</name>
</gene>
<organism evidence="1 2">
    <name type="scientific">Kluyvera intermedia</name>
    <name type="common">Enterobacter intermedius</name>
    <dbReference type="NCBI Taxonomy" id="61648"/>
    <lineage>
        <taxon>Bacteria</taxon>
        <taxon>Pseudomonadati</taxon>
        <taxon>Pseudomonadota</taxon>
        <taxon>Gammaproteobacteria</taxon>
        <taxon>Enterobacterales</taxon>
        <taxon>Enterobacteriaceae</taxon>
        <taxon>Kluyvera</taxon>
    </lineage>
</organism>
<dbReference type="Proteomes" id="UP000344450">
    <property type="component" value="Chromosome"/>
</dbReference>